<proteinExistence type="predicted"/>
<reference evidence="1" key="1">
    <citation type="journal article" date="2020" name="Nature">
        <title>Giant virus diversity and host interactions through global metagenomics.</title>
        <authorList>
            <person name="Schulz F."/>
            <person name="Roux S."/>
            <person name="Paez-Espino D."/>
            <person name="Jungbluth S."/>
            <person name="Walsh D.A."/>
            <person name="Denef V.J."/>
            <person name="McMahon K.D."/>
            <person name="Konstantinidis K.T."/>
            <person name="Eloe-Fadrosh E.A."/>
            <person name="Kyrpides N.C."/>
            <person name="Woyke T."/>
        </authorList>
    </citation>
    <scope>NUCLEOTIDE SEQUENCE</scope>
    <source>
        <strain evidence="1">GVMAG-M-3300023174-75</strain>
    </source>
</reference>
<accession>A0A6C0E130</accession>
<name>A0A6C0E130_9ZZZZ</name>
<dbReference type="EMBL" id="MN739686">
    <property type="protein sequence ID" value="QHT21135.1"/>
    <property type="molecule type" value="Genomic_DNA"/>
</dbReference>
<dbReference type="AlphaFoldDB" id="A0A6C0E130"/>
<sequence>MRETLKKRKRGKRGTIRHNKAGVINRITRTRQFLDYRIGSDLTPSILQPYAATMLSRSYRRHKTKHNYGNDIGTFYYNLIVFKNVLLVPSRNPDAMVSIKERLLNSIPQGAALGRFLDRPYIIHNIRRLREQLSGDFVYPVRGTSEHTQLLGLVEDIKGIIKVPLHQRARVPPVMERQTRARESPTSLYDLV</sequence>
<protein>
    <submittedName>
        <fullName evidence="1">Uncharacterized protein</fullName>
    </submittedName>
</protein>
<organism evidence="1">
    <name type="scientific">viral metagenome</name>
    <dbReference type="NCBI Taxonomy" id="1070528"/>
    <lineage>
        <taxon>unclassified sequences</taxon>
        <taxon>metagenomes</taxon>
        <taxon>organismal metagenomes</taxon>
    </lineage>
</organism>
<evidence type="ECO:0000313" key="1">
    <source>
        <dbReference type="EMBL" id="QHT21135.1"/>
    </source>
</evidence>